<dbReference type="RefSeq" id="WP_093161021.1">
    <property type="nucleotide sequence ID" value="NZ_FOUP01000037.1"/>
</dbReference>
<proteinExistence type="predicted"/>
<evidence type="ECO:0000259" key="1">
    <source>
        <dbReference type="PROSITE" id="PS50943"/>
    </source>
</evidence>
<organism evidence="2 3">
    <name type="scientific">Saccharopolyspora antimicrobica</name>
    <dbReference type="NCBI Taxonomy" id="455193"/>
    <lineage>
        <taxon>Bacteria</taxon>
        <taxon>Bacillati</taxon>
        <taxon>Actinomycetota</taxon>
        <taxon>Actinomycetes</taxon>
        <taxon>Pseudonocardiales</taxon>
        <taxon>Pseudonocardiaceae</taxon>
        <taxon>Saccharopolyspora</taxon>
    </lineage>
</organism>
<name>A0A1I5M5E5_9PSEU</name>
<sequence>MVGKSEHTPKARALGAELRECRRDAGLTQQELADQIGVSHVSVSRYESGTRLPKPEDVAQILATLGVNGQRYAELVDMARGAEHPNWLVASGVTGIRRELTTLIELERHPRS</sequence>
<dbReference type="OrthoDB" id="2991476at2"/>
<dbReference type="Proteomes" id="UP000199398">
    <property type="component" value="Unassembled WGS sequence"/>
</dbReference>
<dbReference type="InterPro" id="IPR010982">
    <property type="entry name" value="Lambda_DNA-bd_dom_sf"/>
</dbReference>
<evidence type="ECO:0000313" key="2">
    <source>
        <dbReference type="EMBL" id="SFP04858.1"/>
    </source>
</evidence>
<accession>A0A1I5M5E5</accession>
<gene>
    <name evidence="2" type="ORF">SAMN05421805_1372</name>
</gene>
<dbReference type="AlphaFoldDB" id="A0A1I5M5E5"/>
<dbReference type="STRING" id="455193.SAMN05421805_1372"/>
<dbReference type="SMART" id="SM00530">
    <property type="entry name" value="HTH_XRE"/>
    <property type="match status" value="1"/>
</dbReference>
<dbReference type="Gene3D" id="1.10.260.40">
    <property type="entry name" value="lambda repressor-like DNA-binding domains"/>
    <property type="match status" value="1"/>
</dbReference>
<protein>
    <submittedName>
        <fullName evidence="2">Helix-turn-helix domain-containing protein</fullName>
    </submittedName>
</protein>
<dbReference type="Pfam" id="PF13560">
    <property type="entry name" value="HTH_31"/>
    <property type="match status" value="1"/>
</dbReference>
<dbReference type="CDD" id="cd00093">
    <property type="entry name" value="HTH_XRE"/>
    <property type="match status" value="1"/>
</dbReference>
<dbReference type="InterPro" id="IPR001387">
    <property type="entry name" value="Cro/C1-type_HTH"/>
</dbReference>
<dbReference type="PROSITE" id="PS50943">
    <property type="entry name" value="HTH_CROC1"/>
    <property type="match status" value="1"/>
</dbReference>
<dbReference type="SUPFAM" id="SSF47413">
    <property type="entry name" value="lambda repressor-like DNA-binding domains"/>
    <property type="match status" value="1"/>
</dbReference>
<feature type="domain" description="HTH cro/C1-type" evidence="1">
    <location>
        <begin position="18"/>
        <end position="75"/>
    </location>
</feature>
<dbReference type="EMBL" id="FOUP01000037">
    <property type="protein sequence ID" value="SFP04858.1"/>
    <property type="molecule type" value="Genomic_DNA"/>
</dbReference>
<evidence type="ECO:0000313" key="3">
    <source>
        <dbReference type="Proteomes" id="UP000199398"/>
    </source>
</evidence>
<dbReference type="GO" id="GO:0003677">
    <property type="term" value="F:DNA binding"/>
    <property type="evidence" value="ECO:0007669"/>
    <property type="project" value="InterPro"/>
</dbReference>
<reference evidence="2 3" key="1">
    <citation type="submission" date="2016-10" db="EMBL/GenBank/DDBJ databases">
        <authorList>
            <person name="de Groot N.N."/>
        </authorList>
    </citation>
    <scope>NUCLEOTIDE SEQUENCE [LARGE SCALE GENOMIC DNA]</scope>
    <source>
        <strain evidence="2 3">CPCC 201259</strain>
    </source>
</reference>